<name>A0ABS4MFP3_9LACO</name>
<feature type="domain" description="Transposase IS110-like N-terminal" evidence="1">
    <location>
        <begin position="6"/>
        <end position="156"/>
    </location>
</feature>
<dbReference type="EMBL" id="JAGGLU010000010">
    <property type="protein sequence ID" value="MBP2058512.1"/>
    <property type="molecule type" value="Genomic_DNA"/>
</dbReference>
<protein>
    <submittedName>
        <fullName evidence="3">Transposase</fullName>
    </submittedName>
</protein>
<organism evidence="3 4">
    <name type="scientific">Lactobacillus colini</name>
    <dbReference type="NCBI Taxonomy" id="1819254"/>
    <lineage>
        <taxon>Bacteria</taxon>
        <taxon>Bacillati</taxon>
        <taxon>Bacillota</taxon>
        <taxon>Bacilli</taxon>
        <taxon>Lactobacillales</taxon>
        <taxon>Lactobacillaceae</taxon>
        <taxon>Lactobacillus</taxon>
    </lineage>
</organism>
<dbReference type="PANTHER" id="PTHR33055:SF13">
    <property type="entry name" value="TRANSPOSASE"/>
    <property type="match status" value="1"/>
</dbReference>
<dbReference type="PANTHER" id="PTHR33055">
    <property type="entry name" value="TRANSPOSASE FOR INSERTION SEQUENCE ELEMENT IS1111A"/>
    <property type="match status" value="1"/>
</dbReference>
<evidence type="ECO:0000259" key="2">
    <source>
        <dbReference type="Pfam" id="PF02371"/>
    </source>
</evidence>
<sequence>MDIVFGIDVSSRNSSVCVLIDDTKNEFTITNDIPGFKELLKNLQVFAKHPQIVFESTGVYSRRLQRFLEDYDYECVVLNPLTAKKEMDNGLRHNKTDRTDAYNLARIQLQNHHESNKREAEVYHNLRALSRSYEELTRDIVSAKNRLHKDLQLTFPEIETVVSHPTNRNYWELVKLYPHCQDVRNLSVDEIIDKLKDFKGYSLKRAQKIATKLKELAEDACPATSQTSPYRDDVIYHANRLIQLDIDRDKRLSQMIKLAQALPNRDLEILMSIPGFAETTAVRVLAELGDIRRFKNSNKIDAFIGIDPGRYQSGKVDSRLGITKHGNAIARKILYRSIGQITQAAKTSSCHIAEYYENKKPSQTKGFKKIAIASVHKLVRTIYALIINNQLYDYEVAKQNQRRKS</sequence>
<gene>
    <name evidence="3" type="ORF">J2Z60_001697</name>
</gene>
<dbReference type="RefSeq" id="WP_209687243.1">
    <property type="nucleotide sequence ID" value="NZ_JAGGLU010000010.1"/>
</dbReference>
<dbReference type="InterPro" id="IPR047650">
    <property type="entry name" value="Transpos_IS110"/>
</dbReference>
<dbReference type="NCBIfam" id="NF033542">
    <property type="entry name" value="transpos_IS110"/>
    <property type="match status" value="1"/>
</dbReference>
<evidence type="ECO:0000259" key="1">
    <source>
        <dbReference type="Pfam" id="PF01548"/>
    </source>
</evidence>
<comment type="caution">
    <text evidence="3">The sequence shown here is derived from an EMBL/GenBank/DDBJ whole genome shotgun (WGS) entry which is preliminary data.</text>
</comment>
<proteinExistence type="predicted"/>
<evidence type="ECO:0000313" key="3">
    <source>
        <dbReference type="EMBL" id="MBP2058512.1"/>
    </source>
</evidence>
<dbReference type="Proteomes" id="UP001519292">
    <property type="component" value="Unassembled WGS sequence"/>
</dbReference>
<dbReference type="Pfam" id="PF01548">
    <property type="entry name" value="DEDD_Tnp_IS110"/>
    <property type="match status" value="1"/>
</dbReference>
<keyword evidence="4" id="KW-1185">Reference proteome</keyword>
<evidence type="ECO:0000313" key="4">
    <source>
        <dbReference type="Proteomes" id="UP001519292"/>
    </source>
</evidence>
<dbReference type="InterPro" id="IPR002525">
    <property type="entry name" value="Transp_IS110-like_N"/>
</dbReference>
<accession>A0ABS4MFP3</accession>
<feature type="domain" description="Transposase IS116/IS110/IS902 C-terminal" evidence="2">
    <location>
        <begin position="268"/>
        <end position="340"/>
    </location>
</feature>
<dbReference type="Pfam" id="PF02371">
    <property type="entry name" value="Transposase_20"/>
    <property type="match status" value="1"/>
</dbReference>
<reference evidence="3 4" key="1">
    <citation type="submission" date="2021-03" db="EMBL/GenBank/DDBJ databases">
        <title>Genomic Encyclopedia of Type Strains, Phase IV (KMG-IV): sequencing the most valuable type-strain genomes for metagenomic binning, comparative biology and taxonomic classification.</title>
        <authorList>
            <person name="Goeker M."/>
        </authorList>
    </citation>
    <scope>NUCLEOTIDE SEQUENCE [LARGE SCALE GENOMIC DNA]</scope>
    <source>
        <strain evidence="3 4">DSM 101872</strain>
    </source>
</reference>
<dbReference type="InterPro" id="IPR003346">
    <property type="entry name" value="Transposase_20"/>
</dbReference>